<keyword evidence="1" id="KW-0812">Transmembrane</keyword>
<evidence type="ECO:0000313" key="3">
    <source>
        <dbReference type="Proteomes" id="UP000198504"/>
    </source>
</evidence>
<dbReference type="RefSeq" id="WP_091180233.1">
    <property type="nucleotide sequence ID" value="NZ_FOFA01000004.1"/>
</dbReference>
<sequence length="181" mass="19572">MSATQELAEAVRARAQGTPYVVEPTPSGFDVRLALEDPQWFGTFREWRLVQASVHHVRTEEARRTVGVEDELRTLTWQAGVDGRERPTLGAAVGVQRGRVVSKSVQRTYSLGGGGLRKESERSFDSGVGRRLVEDSAKALGWKQERSLNEKIGLYVGLGTIALLVLAGIVVGIVALAGGFG</sequence>
<protein>
    <submittedName>
        <fullName evidence="2">Uncharacterized protein</fullName>
    </submittedName>
</protein>
<evidence type="ECO:0000256" key="1">
    <source>
        <dbReference type="SAM" id="Phobius"/>
    </source>
</evidence>
<dbReference type="STRING" id="1036181.SAMN05421756_104208"/>
<reference evidence="3" key="1">
    <citation type="submission" date="2016-10" db="EMBL/GenBank/DDBJ databases">
        <authorList>
            <person name="Varghese N."/>
            <person name="Submissions S."/>
        </authorList>
    </citation>
    <scope>NUCLEOTIDE SEQUENCE [LARGE SCALE GENOMIC DNA]</scope>
    <source>
        <strain evidence="3">CGMCC 4.6856</strain>
    </source>
</reference>
<name>A0A1H9HDC0_9ACTN</name>
<evidence type="ECO:0000313" key="2">
    <source>
        <dbReference type="EMBL" id="SEQ60343.1"/>
    </source>
</evidence>
<feature type="transmembrane region" description="Helical" evidence="1">
    <location>
        <begin position="152"/>
        <end position="180"/>
    </location>
</feature>
<accession>A0A1H9HDC0</accession>
<keyword evidence="1" id="KW-1133">Transmembrane helix</keyword>
<dbReference type="Proteomes" id="UP000198504">
    <property type="component" value="Unassembled WGS sequence"/>
</dbReference>
<dbReference type="AlphaFoldDB" id="A0A1H9HDC0"/>
<keyword evidence="1" id="KW-0472">Membrane</keyword>
<proteinExistence type="predicted"/>
<organism evidence="2 3">
    <name type="scientific">Microlunatus flavus</name>
    <dbReference type="NCBI Taxonomy" id="1036181"/>
    <lineage>
        <taxon>Bacteria</taxon>
        <taxon>Bacillati</taxon>
        <taxon>Actinomycetota</taxon>
        <taxon>Actinomycetes</taxon>
        <taxon>Propionibacteriales</taxon>
        <taxon>Propionibacteriaceae</taxon>
        <taxon>Microlunatus</taxon>
    </lineage>
</organism>
<dbReference type="OrthoDB" id="4207784at2"/>
<dbReference type="EMBL" id="FOFA01000004">
    <property type="protein sequence ID" value="SEQ60343.1"/>
    <property type="molecule type" value="Genomic_DNA"/>
</dbReference>
<gene>
    <name evidence="2" type="ORF">SAMN05421756_104208</name>
</gene>
<keyword evidence="3" id="KW-1185">Reference proteome</keyword>